<dbReference type="Proteomes" id="UP000322084">
    <property type="component" value="Unassembled WGS sequence"/>
</dbReference>
<comment type="cofactor">
    <cofactor evidence="1">
        <name>FAD</name>
        <dbReference type="ChEBI" id="CHEBI:57692"/>
    </cofactor>
</comment>
<keyword evidence="3" id="KW-0274">FAD</keyword>
<keyword evidence="2" id="KW-0285">Flavoprotein</keyword>
<evidence type="ECO:0000256" key="1">
    <source>
        <dbReference type="ARBA" id="ARBA00001974"/>
    </source>
</evidence>
<evidence type="ECO:0000313" key="7">
    <source>
        <dbReference type="EMBL" id="GEQ96983.1"/>
    </source>
</evidence>
<dbReference type="AlphaFoldDB" id="A0A5A7MYF2"/>
<feature type="domain" description="FAD/NAD(P)-binding" evidence="5">
    <location>
        <begin position="4"/>
        <end position="302"/>
    </location>
</feature>
<sequence>MAQHVVIIGAGQAGCQVASSLANGGFDGAITLLGSERTPPYERPPLSKGYLMGAISKDQLLLRAEQFYAQKQIDLKTDITATHIDPDRKTVTTSDNARYPYDHLVLATGARVRTLACPGADLQGIYSLRSLDDSLQLRTALEHMQQLVIVGGGYIGLEVAAAARQMGKDVCVLEQAPRLMPRTASAPIANFFRRRHEKEGVEILTRSALVSIEGDNGRLVAVTLADGRRIKADLLLVGIGVEPETALAQAIGLQTDHGIMVNAYGETSAKGIYAAGDCTRFHHPAASEAIRLESVQNAIDQAKAVASAILGSPKAYDAVPWFWSDQYDLKLQSAGLFAPGDEAIPRIAKDGTAISVVHLRNGQLVAVEAINRMKDFVQAKRLIASGTRPNKEALADPDIPLKECITN</sequence>
<evidence type="ECO:0000256" key="3">
    <source>
        <dbReference type="ARBA" id="ARBA00022827"/>
    </source>
</evidence>
<dbReference type="Proteomes" id="UP000325187">
    <property type="component" value="Unassembled WGS sequence"/>
</dbReference>
<reference evidence="9 10" key="1">
    <citation type="submission" date="2019-09" db="EMBL/GenBank/DDBJ databases">
        <title>NBRP : Genome information of microbial organism related human and environment.</title>
        <authorList>
            <person name="Hattori M."/>
            <person name="Oshima K."/>
            <person name="Inaba H."/>
            <person name="Suda W."/>
            <person name="Sakamoto M."/>
            <person name="Iino T."/>
            <person name="Kitahara M."/>
            <person name="Oshida Y."/>
            <person name="Iida T."/>
            <person name="Kudo T."/>
            <person name="Itoh T."/>
            <person name="Ohkuma M."/>
        </authorList>
    </citation>
    <scope>NUCLEOTIDE SEQUENCE [LARGE SCALE GENOMIC DNA]</scope>
    <source>
        <strain evidence="7 9">Hi-2</strain>
        <strain evidence="8 10">Mie-1</strain>
    </source>
</reference>
<dbReference type="InterPro" id="IPR036188">
    <property type="entry name" value="FAD/NAD-bd_sf"/>
</dbReference>
<evidence type="ECO:0000256" key="4">
    <source>
        <dbReference type="ARBA" id="ARBA00023002"/>
    </source>
</evidence>
<dbReference type="PRINTS" id="PR00368">
    <property type="entry name" value="FADPNR"/>
</dbReference>
<dbReference type="Pfam" id="PF14759">
    <property type="entry name" value="Reductase_C"/>
    <property type="match status" value="1"/>
</dbReference>
<organism evidence="8 10">
    <name type="scientific">Iodidimonas gelatinilytica</name>
    <dbReference type="NCBI Taxonomy" id="1236966"/>
    <lineage>
        <taxon>Bacteria</taxon>
        <taxon>Pseudomonadati</taxon>
        <taxon>Pseudomonadota</taxon>
        <taxon>Alphaproteobacteria</taxon>
        <taxon>Iodidimonadales</taxon>
        <taxon>Iodidimonadaceae</taxon>
        <taxon>Iodidimonas</taxon>
    </lineage>
</organism>
<evidence type="ECO:0000313" key="8">
    <source>
        <dbReference type="EMBL" id="GER00465.1"/>
    </source>
</evidence>
<evidence type="ECO:0000313" key="9">
    <source>
        <dbReference type="Proteomes" id="UP000322084"/>
    </source>
</evidence>
<name>A0A5A7MYF2_9PROT</name>
<feature type="domain" description="Reductase C-terminal" evidence="6">
    <location>
        <begin position="321"/>
        <end position="404"/>
    </location>
</feature>
<dbReference type="Pfam" id="PF07992">
    <property type="entry name" value="Pyr_redox_2"/>
    <property type="match status" value="1"/>
</dbReference>
<dbReference type="Gene3D" id="3.30.390.30">
    <property type="match status" value="1"/>
</dbReference>
<proteinExistence type="predicted"/>
<dbReference type="PANTHER" id="PTHR43557">
    <property type="entry name" value="APOPTOSIS-INDUCING FACTOR 1"/>
    <property type="match status" value="1"/>
</dbReference>
<dbReference type="GO" id="GO:0005737">
    <property type="term" value="C:cytoplasm"/>
    <property type="evidence" value="ECO:0007669"/>
    <property type="project" value="TreeGrafter"/>
</dbReference>
<dbReference type="InterPro" id="IPR028202">
    <property type="entry name" value="Reductase_C"/>
</dbReference>
<accession>A0A5A7MPA1</accession>
<evidence type="ECO:0000313" key="10">
    <source>
        <dbReference type="Proteomes" id="UP000325187"/>
    </source>
</evidence>
<dbReference type="InterPro" id="IPR016156">
    <property type="entry name" value="FAD/NAD-linked_Rdtase_dimer_sf"/>
</dbReference>
<dbReference type="RefSeq" id="WP_149999536.1">
    <property type="nucleotide sequence ID" value="NZ_BKCL01000001.1"/>
</dbReference>
<dbReference type="SUPFAM" id="SSF51905">
    <property type="entry name" value="FAD/NAD(P)-binding domain"/>
    <property type="match status" value="1"/>
</dbReference>
<keyword evidence="10" id="KW-1185">Reference proteome</keyword>
<accession>A0A5A7MYF2</accession>
<dbReference type="PRINTS" id="PR00411">
    <property type="entry name" value="PNDRDTASEI"/>
</dbReference>
<dbReference type="GO" id="GO:0016651">
    <property type="term" value="F:oxidoreductase activity, acting on NAD(P)H"/>
    <property type="evidence" value="ECO:0007669"/>
    <property type="project" value="TreeGrafter"/>
</dbReference>
<evidence type="ECO:0000259" key="6">
    <source>
        <dbReference type="Pfam" id="PF14759"/>
    </source>
</evidence>
<gene>
    <name evidence="7" type="ORF">JCM17844_06200</name>
    <name evidence="8" type="ORF">JCM17845_10880</name>
</gene>
<dbReference type="Gene3D" id="3.50.50.60">
    <property type="entry name" value="FAD/NAD(P)-binding domain"/>
    <property type="match status" value="2"/>
</dbReference>
<evidence type="ECO:0000259" key="5">
    <source>
        <dbReference type="Pfam" id="PF07992"/>
    </source>
</evidence>
<keyword evidence="4" id="KW-0560">Oxidoreductase</keyword>
<dbReference type="EMBL" id="BKCL01000001">
    <property type="protein sequence ID" value="GEQ96983.1"/>
    <property type="molecule type" value="Genomic_DNA"/>
</dbReference>
<dbReference type="SUPFAM" id="SSF55424">
    <property type="entry name" value="FAD/NAD-linked reductases, dimerisation (C-terminal) domain"/>
    <property type="match status" value="1"/>
</dbReference>
<dbReference type="EMBL" id="BKCM01000004">
    <property type="protein sequence ID" value="GER00465.1"/>
    <property type="molecule type" value="Genomic_DNA"/>
</dbReference>
<dbReference type="InterPro" id="IPR023753">
    <property type="entry name" value="FAD/NAD-binding_dom"/>
</dbReference>
<comment type="caution">
    <text evidence="8">The sequence shown here is derived from an EMBL/GenBank/DDBJ whole genome shotgun (WGS) entry which is preliminary data.</text>
</comment>
<dbReference type="InterPro" id="IPR050446">
    <property type="entry name" value="FAD-oxidoreductase/Apoptosis"/>
</dbReference>
<dbReference type="PANTHER" id="PTHR43557:SF2">
    <property type="entry name" value="RIESKE DOMAIN-CONTAINING PROTEIN-RELATED"/>
    <property type="match status" value="1"/>
</dbReference>
<protein>
    <submittedName>
        <fullName evidence="8">Pyridine nucleotide-disulfide oxidoreductase</fullName>
    </submittedName>
</protein>
<evidence type="ECO:0000256" key="2">
    <source>
        <dbReference type="ARBA" id="ARBA00022630"/>
    </source>
</evidence>